<dbReference type="STRING" id="35608.A0A2U1NQD7"/>
<dbReference type="InterPro" id="IPR004265">
    <property type="entry name" value="Dirigent"/>
</dbReference>
<dbReference type="GO" id="GO:0009699">
    <property type="term" value="P:phenylpropanoid biosynthetic process"/>
    <property type="evidence" value="ECO:0007669"/>
    <property type="project" value="UniProtKB-ARBA"/>
</dbReference>
<feature type="signal peptide" evidence="4">
    <location>
        <begin position="1"/>
        <end position="26"/>
    </location>
</feature>
<organism evidence="5 6">
    <name type="scientific">Artemisia annua</name>
    <name type="common">Sweet wormwood</name>
    <dbReference type="NCBI Taxonomy" id="35608"/>
    <lineage>
        <taxon>Eukaryota</taxon>
        <taxon>Viridiplantae</taxon>
        <taxon>Streptophyta</taxon>
        <taxon>Embryophyta</taxon>
        <taxon>Tracheophyta</taxon>
        <taxon>Spermatophyta</taxon>
        <taxon>Magnoliopsida</taxon>
        <taxon>eudicotyledons</taxon>
        <taxon>Gunneridae</taxon>
        <taxon>Pentapetalae</taxon>
        <taxon>asterids</taxon>
        <taxon>campanulids</taxon>
        <taxon>Asterales</taxon>
        <taxon>Asteraceae</taxon>
        <taxon>Asteroideae</taxon>
        <taxon>Anthemideae</taxon>
        <taxon>Artemisiinae</taxon>
        <taxon>Artemisia</taxon>
    </lineage>
</organism>
<dbReference type="EMBL" id="PKPP01002363">
    <property type="protein sequence ID" value="PWA75727.1"/>
    <property type="molecule type" value="Genomic_DNA"/>
</dbReference>
<keyword evidence="4" id="KW-0732">Signal</keyword>
<evidence type="ECO:0000256" key="4">
    <source>
        <dbReference type="RuleBase" id="RU363099"/>
    </source>
</evidence>
<evidence type="ECO:0000313" key="6">
    <source>
        <dbReference type="Proteomes" id="UP000245207"/>
    </source>
</evidence>
<protein>
    <recommendedName>
        <fullName evidence="4">Dirigent protein</fullName>
    </recommendedName>
</protein>
<evidence type="ECO:0000256" key="1">
    <source>
        <dbReference type="ARBA" id="ARBA00010746"/>
    </source>
</evidence>
<keyword evidence="6" id="KW-1185">Reference proteome</keyword>
<comment type="subcellular location">
    <subcellularLocation>
        <location evidence="4">Secreted</location>
        <location evidence="4">Extracellular space</location>
        <location evidence="4">Apoplast</location>
    </subcellularLocation>
</comment>
<evidence type="ECO:0000256" key="3">
    <source>
        <dbReference type="ARBA" id="ARBA00022525"/>
    </source>
</evidence>
<feature type="chain" id="PRO_5015369974" description="Dirigent protein" evidence="4">
    <location>
        <begin position="27"/>
        <end position="190"/>
    </location>
</feature>
<comment type="function">
    <text evidence="4">Dirigent proteins impart stereoselectivity on the phenoxy radical-coupling reaction, yielding optically active lignans from two molecules of coniferyl alcohol in the biosynthesis of lignans, flavonolignans, and alkaloids and thus plays a central role in plant secondary metabolism.</text>
</comment>
<dbReference type="Pfam" id="PF03018">
    <property type="entry name" value="Dirigent"/>
    <property type="match status" value="1"/>
</dbReference>
<dbReference type="Proteomes" id="UP000245207">
    <property type="component" value="Unassembled WGS sequence"/>
</dbReference>
<dbReference type="Gene3D" id="2.40.480.10">
    <property type="entry name" value="Allene oxide cyclase-like"/>
    <property type="match status" value="1"/>
</dbReference>
<sequence length="190" mass="20883">MAQFIQKHKNTILSILIVSLILQVQCHQFSRKLSPKSHAFKKQKLTHLHFYFQDIAGGDHPTALRVAEAPTTNTSKTGFGATIIIDDPLTEGPNRTSKIIGRAQGMYASADLNVFGLMMAVNFVFLEGKYNGSTVSILGRNGITMPLREMPIVGGTGIFRFARGYVQANTASFNALGDASVEYNVYVLHY</sequence>
<comment type="subunit">
    <text evidence="2 4">Homodimer.</text>
</comment>
<evidence type="ECO:0000313" key="5">
    <source>
        <dbReference type="EMBL" id="PWA75727.1"/>
    </source>
</evidence>
<dbReference type="AlphaFoldDB" id="A0A2U1NQD7"/>
<dbReference type="GO" id="GO:0048046">
    <property type="term" value="C:apoplast"/>
    <property type="evidence" value="ECO:0007669"/>
    <property type="project" value="UniProtKB-SubCell"/>
</dbReference>
<keyword evidence="3 4" id="KW-0964">Secreted</keyword>
<dbReference type="OrthoDB" id="1864232at2759"/>
<comment type="caution">
    <text evidence="5">The sequence shown here is derived from an EMBL/GenBank/DDBJ whole genome shotgun (WGS) entry which is preliminary data.</text>
</comment>
<dbReference type="InterPro" id="IPR044859">
    <property type="entry name" value="Allene_oxi_cyc_Dirigent"/>
</dbReference>
<comment type="similarity">
    <text evidence="1 4">Belongs to the plant dirigent protein family.</text>
</comment>
<dbReference type="PANTHER" id="PTHR21495">
    <property type="entry name" value="NUCLEOPORIN-RELATED"/>
    <property type="match status" value="1"/>
</dbReference>
<evidence type="ECO:0000256" key="2">
    <source>
        <dbReference type="ARBA" id="ARBA00011738"/>
    </source>
</evidence>
<proteinExistence type="inferred from homology"/>
<keyword evidence="4" id="KW-0052">Apoplast</keyword>
<gene>
    <name evidence="5" type="ORF">CTI12_AA240080</name>
</gene>
<accession>A0A2U1NQD7</accession>
<reference evidence="5 6" key="1">
    <citation type="journal article" date="2018" name="Mol. Plant">
        <title>The genome of Artemisia annua provides insight into the evolution of Asteraceae family and artemisinin biosynthesis.</title>
        <authorList>
            <person name="Shen Q."/>
            <person name="Zhang L."/>
            <person name="Liao Z."/>
            <person name="Wang S."/>
            <person name="Yan T."/>
            <person name="Shi P."/>
            <person name="Liu M."/>
            <person name="Fu X."/>
            <person name="Pan Q."/>
            <person name="Wang Y."/>
            <person name="Lv Z."/>
            <person name="Lu X."/>
            <person name="Zhang F."/>
            <person name="Jiang W."/>
            <person name="Ma Y."/>
            <person name="Chen M."/>
            <person name="Hao X."/>
            <person name="Li L."/>
            <person name="Tang Y."/>
            <person name="Lv G."/>
            <person name="Zhou Y."/>
            <person name="Sun X."/>
            <person name="Brodelius P.E."/>
            <person name="Rose J.K.C."/>
            <person name="Tang K."/>
        </authorList>
    </citation>
    <scope>NUCLEOTIDE SEQUENCE [LARGE SCALE GENOMIC DNA]</scope>
    <source>
        <strain evidence="6">cv. Huhao1</strain>
        <tissue evidence="5">Leaf</tissue>
    </source>
</reference>
<name>A0A2U1NQD7_ARTAN</name>